<gene>
    <name evidence="2" type="ORF">C9374_013264</name>
</gene>
<evidence type="ECO:0000313" key="2">
    <source>
        <dbReference type="EMBL" id="KAG2391779.1"/>
    </source>
</evidence>
<dbReference type="EMBL" id="PYSW02000006">
    <property type="protein sequence ID" value="KAG2391779.1"/>
    <property type="molecule type" value="Genomic_DNA"/>
</dbReference>
<feature type="compositionally biased region" description="Polar residues" evidence="1">
    <location>
        <begin position="104"/>
        <end position="125"/>
    </location>
</feature>
<feature type="compositionally biased region" description="Low complexity" evidence="1">
    <location>
        <begin position="69"/>
        <end position="79"/>
    </location>
</feature>
<dbReference type="AlphaFoldDB" id="A0AA88KQH2"/>
<protein>
    <submittedName>
        <fullName evidence="2">Uncharacterized protein</fullName>
    </submittedName>
</protein>
<feature type="region of interest" description="Disordered" evidence="1">
    <location>
        <begin position="1"/>
        <end position="125"/>
    </location>
</feature>
<name>A0AA88KQH2_NAELO</name>
<organism evidence="2 3">
    <name type="scientific">Naegleria lovaniensis</name>
    <name type="common">Amoeba</name>
    <dbReference type="NCBI Taxonomy" id="51637"/>
    <lineage>
        <taxon>Eukaryota</taxon>
        <taxon>Discoba</taxon>
        <taxon>Heterolobosea</taxon>
        <taxon>Tetramitia</taxon>
        <taxon>Eutetramitia</taxon>
        <taxon>Vahlkampfiidae</taxon>
        <taxon>Naegleria</taxon>
    </lineage>
</organism>
<evidence type="ECO:0000256" key="1">
    <source>
        <dbReference type="SAM" id="MobiDB-lite"/>
    </source>
</evidence>
<dbReference type="GeneID" id="68105717"/>
<dbReference type="Proteomes" id="UP000816034">
    <property type="component" value="Unassembled WGS sequence"/>
</dbReference>
<proteinExistence type="predicted"/>
<feature type="compositionally biased region" description="Polar residues" evidence="1">
    <location>
        <begin position="47"/>
        <end position="67"/>
    </location>
</feature>
<evidence type="ECO:0000313" key="3">
    <source>
        <dbReference type="Proteomes" id="UP000816034"/>
    </source>
</evidence>
<feature type="compositionally biased region" description="Polar residues" evidence="1">
    <location>
        <begin position="1"/>
        <end position="11"/>
    </location>
</feature>
<sequence>MVSNKQATPRNTMKDQSSHRILKNKSYYMKRKPIVRLSSAQVGAVPQQPQDTSHASLTPSTPASKEVQQQDTSHTSQSHESQHDVVVNSPNHSEEEDVHLDFTPKTSNPFSVNYKSTPENTPDTSTLMETTLTDAGMKDSVTHYEGNTTDEQLLLTTTCDNCCAVSMETIEQVEPQETNSFEISIQEFDATESTHMQDISDDIIDNDFYSTKSNPTQGPIIQKSLIEEMRATAQELSEYKQQKKVEKELCDQTLLKMGLDVNIPMHEHVRNGEERISKSHKFVDKDNKGLMYVLHDENETVQWEIVQPHEGTHIQRMLVRFEIIVTCGSSDHSFTNKVPSRLHSGMTYNFRYLLRVRKGLMDMAPCCVLTMQSSEIKRLPFHTILHNPTGRECIMDQNEMVFEGHQKVTIEWNEYCQNGEKCQLQLKVYHDKNALESKTERIHAMTSLSCFVQLSNDLELATPHMNYDKFLTELAKQSLFKEVSRFNIFNLQNLEIRRELVNESISLNEIEQELQQAPHSLHKYNLLASKYRYVLSPPCSFESLDCETDLEELRHCFECLGVDVYDYNSRNTCEKNMIIPLCPEEVLLMYQAVAKHRSRQTTFLYAKLLSSVKLSNLNDHQREYLALLYCMLSISTFVNPQVTTLVSPFERLPDQKQVKKTRMLVSTDEHDSTVELRHMLYQQTEDYFPQCLNLSADSNFFEQVFQSLSLESSQRIMQNLLARFNFDPVEWNSSMSMTSLIEFFPPLMTNFIRSGVFNSRPLAIRCFFGKFCTLLLCKLSGRETDDLQQRVHSFDMNNLLDTTIVVNRICDIVARTLDSLYQFMQKEKISFEDLYFLNSALTLIRQVCYFYQLLINETSVNEDEKRVTAAFEKLDKFVWSKLGGADGVSTKVFEILPLRVALGIKSVHSDISR</sequence>
<dbReference type="RefSeq" id="XP_044553673.1">
    <property type="nucleotide sequence ID" value="XM_044689121.1"/>
</dbReference>
<feature type="compositionally biased region" description="Basic residues" evidence="1">
    <location>
        <begin position="20"/>
        <end position="34"/>
    </location>
</feature>
<comment type="caution">
    <text evidence="2">The sequence shown here is derived from an EMBL/GenBank/DDBJ whole genome shotgun (WGS) entry which is preliminary data.</text>
</comment>
<keyword evidence="3" id="KW-1185">Reference proteome</keyword>
<accession>A0AA88KQH2</accession>
<reference evidence="2 3" key="1">
    <citation type="journal article" date="2018" name="BMC Genomics">
        <title>The genome of Naegleria lovaniensis, the basis for a comparative approach to unravel pathogenicity factors of the human pathogenic amoeba N. fowleri.</title>
        <authorList>
            <person name="Liechti N."/>
            <person name="Schurch N."/>
            <person name="Bruggmann R."/>
            <person name="Wittwer M."/>
        </authorList>
    </citation>
    <scope>NUCLEOTIDE SEQUENCE [LARGE SCALE GENOMIC DNA]</scope>
    <source>
        <strain evidence="2 3">ATCC 30569</strain>
    </source>
</reference>